<proteinExistence type="predicted"/>
<dbReference type="HOGENOM" id="CLU_1626565_0_0_1"/>
<accession>C6H3N0</accession>
<dbReference type="VEuPathDB" id="FungiDB:HCDG_00041"/>
<feature type="region of interest" description="Disordered" evidence="1">
    <location>
        <begin position="1"/>
        <end position="52"/>
    </location>
</feature>
<organism evidence="2 3">
    <name type="scientific">Ajellomyces capsulatus (strain H143)</name>
    <name type="common">Darling's disease fungus</name>
    <name type="synonym">Histoplasma capsulatum</name>
    <dbReference type="NCBI Taxonomy" id="544712"/>
    <lineage>
        <taxon>Eukaryota</taxon>
        <taxon>Fungi</taxon>
        <taxon>Dikarya</taxon>
        <taxon>Ascomycota</taxon>
        <taxon>Pezizomycotina</taxon>
        <taxon>Eurotiomycetes</taxon>
        <taxon>Eurotiomycetidae</taxon>
        <taxon>Onygenales</taxon>
        <taxon>Ajellomycetaceae</taxon>
        <taxon>Histoplasma</taxon>
    </lineage>
</organism>
<dbReference type="Proteomes" id="UP000002624">
    <property type="component" value="Unassembled WGS sequence"/>
</dbReference>
<evidence type="ECO:0000313" key="2">
    <source>
        <dbReference type="EMBL" id="EER44462.1"/>
    </source>
</evidence>
<evidence type="ECO:0000256" key="1">
    <source>
        <dbReference type="SAM" id="MobiDB-lite"/>
    </source>
</evidence>
<sequence length="163" mass="18296">MDKTSPYHPEQPRRGTSVSGTQRSIAAFDREDTPREGGCFSPTGSVAPDASRAVPHSKVVLYPGLRAATSIATDLAPTQPPLLQTSKGQYSIVKDGGGFYFEMRKELLILPKERKDLRKWKRTMLKWFWDTLTAPERVQRNYEQPQSCWNGVPLTIQSSVLVC</sequence>
<reference evidence="3" key="1">
    <citation type="submission" date="2009-05" db="EMBL/GenBank/DDBJ databases">
        <title>The genome sequence of Ajellomyces capsulatus strain H143.</title>
        <authorList>
            <person name="Champion M."/>
            <person name="Cuomo C.A."/>
            <person name="Ma L.-J."/>
            <person name="Henn M.R."/>
            <person name="Sil A."/>
            <person name="Goldman B."/>
            <person name="Young S.K."/>
            <person name="Kodira C.D."/>
            <person name="Zeng Q."/>
            <person name="Koehrsen M."/>
            <person name="Alvarado L."/>
            <person name="Berlin A.M."/>
            <person name="Borenstein D."/>
            <person name="Chen Z."/>
            <person name="Engels R."/>
            <person name="Freedman E."/>
            <person name="Gellesch M."/>
            <person name="Goldberg J."/>
            <person name="Griggs A."/>
            <person name="Gujja S."/>
            <person name="Heiman D.I."/>
            <person name="Hepburn T.A."/>
            <person name="Howarth C."/>
            <person name="Jen D."/>
            <person name="Larson L."/>
            <person name="Lewis B."/>
            <person name="Mehta T."/>
            <person name="Park D."/>
            <person name="Pearson M."/>
            <person name="Roberts A."/>
            <person name="Saif S."/>
            <person name="Shea T.D."/>
            <person name="Shenoy N."/>
            <person name="Sisk P."/>
            <person name="Stolte C."/>
            <person name="Sykes S."/>
            <person name="Walk T."/>
            <person name="White J."/>
            <person name="Yandava C."/>
            <person name="Klein B."/>
            <person name="McEwen J.G."/>
            <person name="Puccia R."/>
            <person name="Goldman G.H."/>
            <person name="Felipe M.S."/>
            <person name="Nino-Vega G."/>
            <person name="San-Blas G."/>
            <person name="Taylor J.W."/>
            <person name="Mendoza L."/>
            <person name="Galagan J.E."/>
            <person name="Nusbaum C."/>
            <person name="Birren B.W."/>
        </authorList>
    </citation>
    <scope>NUCLEOTIDE SEQUENCE [LARGE SCALE GENOMIC DNA]</scope>
    <source>
        <strain evidence="3">H143</strain>
    </source>
</reference>
<evidence type="ECO:0000313" key="3">
    <source>
        <dbReference type="Proteomes" id="UP000002624"/>
    </source>
</evidence>
<feature type="compositionally biased region" description="Polar residues" evidence="1">
    <location>
        <begin position="14"/>
        <end position="24"/>
    </location>
</feature>
<protein>
    <submittedName>
        <fullName evidence="2">Uncharacterized protein</fullName>
    </submittedName>
</protein>
<feature type="compositionally biased region" description="Basic and acidic residues" evidence="1">
    <location>
        <begin position="1"/>
        <end position="13"/>
    </location>
</feature>
<dbReference type="AlphaFoldDB" id="C6H3N0"/>
<gene>
    <name evidence="2" type="ORF">HCDG_00041</name>
</gene>
<name>C6H3N0_AJECH</name>
<dbReference type="EMBL" id="GG692419">
    <property type="protein sequence ID" value="EER44462.1"/>
    <property type="molecule type" value="Genomic_DNA"/>
</dbReference>